<feature type="chain" id="PRO_5013122985" description="Glutathione hydrolase proenzyme" evidence="12">
    <location>
        <begin position="20"/>
        <end position="584"/>
    </location>
</feature>
<feature type="binding site" evidence="10">
    <location>
        <begin position="465"/>
        <end position="466"/>
    </location>
    <ligand>
        <name>L-glutamate</name>
        <dbReference type="ChEBI" id="CHEBI:29985"/>
    </ligand>
</feature>
<keyword evidence="5 11" id="KW-0378">Hydrolase</keyword>
<dbReference type="Proteomes" id="UP000194841">
    <property type="component" value="Unassembled WGS sequence"/>
</dbReference>
<dbReference type="SUPFAM" id="SSF56235">
    <property type="entry name" value="N-terminal nucleophile aminohydrolases (Ntn hydrolases)"/>
    <property type="match status" value="1"/>
</dbReference>
<accession>A0A244CME8</accession>
<comment type="catalytic activity">
    <reaction evidence="1 11">
        <text>an S-substituted glutathione + H2O = an S-substituted L-cysteinylglycine + L-glutamate</text>
        <dbReference type="Rhea" id="RHEA:59468"/>
        <dbReference type="ChEBI" id="CHEBI:15377"/>
        <dbReference type="ChEBI" id="CHEBI:29985"/>
        <dbReference type="ChEBI" id="CHEBI:90779"/>
        <dbReference type="ChEBI" id="CHEBI:143103"/>
        <dbReference type="EC" id="3.4.19.13"/>
    </reaction>
</comment>
<comment type="catalytic activity">
    <reaction evidence="2 11">
        <text>glutathione + H2O = L-cysteinylglycine + L-glutamate</text>
        <dbReference type="Rhea" id="RHEA:28807"/>
        <dbReference type="ChEBI" id="CHEBI:15377"/>
        <dbReference type="ChEBI" id="CHEBI:29985"/>
        <dbReference type="ChEBI" id="CHEBI:57925"/>
        <dbReference type="ChEBI" id="CHEBI:61694"/>
        <dbReference type="EC" id="3.4.19.13"/>
    </reaction>
</comment>
<dbReference type="InterPro" id="IPR029055">
    <property type="entry name" value="Ntn_hydrolases_N"/>
</dbReference>
<keyword evidence="4 11" id="KW-0808">Transferase</keyword>
<keyword evidence="7 11" id="KW-0012">Acyltransferase</keyword>
<dbReference type="EMBL" id="MWPV01000005">
    <property type="protein sequence ID" value="OUL56772.1"/>
    <property type="molecule type" value="Genomic_DNA"/>
</dbReference>
<dbReference type="GO" id="GO:0036374">
    <property type="term" value="F:glutathione hydrolase activity"/>
    <property type="evidence" value="ECO:0007669"/>
    <property type="project" value="UniProtKB-UniRule"/>
</dbReference>
<dbReference type="GO" id="GO:0006751">
    <property type="term" value="P:glutathione catabolic process"/>
    <property type="evidence" value="ECO:0007669"/>
    <property type="project" value="UniProtKB-UniRule"/>
</dbReference>
<dbReference type="NCBIfam" id="TIGR00066">
    <property type="entry name" value="g_glut_trans"/>
    <property type="match status" value="1"/>
</dbReference>
<dbReference type="Pfam" id="PF01019">
    <property type="entry name" value="G_glu_transpept"/>
    <property type="match status" value="1"/>
</dbReference>
<dbReference type="InterPro" id="IPR043137">
    <property type="entry name" value="GGT_ssub_C"/>
</dbReference>
<keyword evidence="12" id="KW-0732">Signal</keyword>
<dbReference type="InterPro" id="IPR000101">
    <property type="entry name" value="GGT_peptidase"/>
</dbReference>
<evidence type="ECO:0000256" key="6">
    <source>
        <dbReference type="ARBA" id="ARBA00023145"/>
    </source>
</evidence>
<evidence type="ECO:0000256" key="1">
    <source>
        <dbReference type="ARBA" id="ARBA00001049"/>
    </source>
</evidence>
<dbReference type="PRINTS" id="PR01210">
    <property type="entry name" value="GGTRANSPTASE"/>
</dbReference>
<dbReference type="InterPro" id="IPR051792">
    <property type="entry name" value="GGT_bact"/>
</dbReference>
<evidence type="ECO:0000256" key="7">
    <source>
        <dbReference type="ARBA" id="ARBA00023315"/>
    </source>
</evidence>
<evidence type="ECO:0000256" key="11">
    <source>
        <dbReference type="RuleBase" id="RU368036"/>
    </source>
</evidence>
<dbReference type="GO" id="GO:0103068">
    <property type="term" value="F:leukotriene C4 gamma-glutamyl transferase activity"/>
    <property type="evidence" value="ECO:0007669"/>
    <property type="project" value="UniProtKB-EC"/>
</dbReference>
<evidence type="ECO:0000256" key="9">
    <source>
        <dbReference type="PIRSR" id="PIRSR600101-1"/>
    </source>
</evidence>
<comment type="PTM">
    <text evidence="11">Cleaved by autocatalysis into a large and a small subunit.</text>
</comment>
<dbReference type="GO" id="GO:0006750">
    <property type="term" value="P:glutathione biosynthetic process"/>
    <property type="evidence" value="ECO:0007669"/>
    <property type="project" value="UniProtKB-KW"/>
</dbReference>
<dbReference type="InterPro" id="IPR043138">
    <property type="entry name" value="GGT_lsub"/>
</dbReference>
<protein>
    <recommendedName>
        <fullName evidence="11">Glutathione hydrolase proenzyme</fullName>
        <ecNumber evidence="11">2.3.2.2</ecNumber>
        <ecNumber evidence="11">3.4.19.13</ecNumber>
    </recommendedName>
    <component>
        <recommendedName>
            <fullName evidence="11">Glutathione hydrolase large chain</fullName>
        </recommendedName>
    </component>
    <component>
        <recommendedName>
            <fullName evidence="11">Glutathione hydrolase small chain</fullName>
        </recommendedName>
    </component>
</protein>
<evidence type="ECO:0000256" key="10">
    <source>
        <dbReference type="PIRSR" id="PIRSR600101-2"/>
    </source>
</evidence>
<evidence type="ECO:0000256" key="3">
    <source>
        <dbReference type="ARBA" id="ARBA00009381"/>
    </source>
</evidence>
<keyword evidence="14" id="KW-1185">Reference proteome</keyword>
<dbReference type="EC" id="3.4.19.13" evidence="11"/>
<feature type="binding site" evidence="10">
    <location>
        <position position="488"/>
    </location>
    <ligand>
        <name>L-glutamate</name>
        <dbReference type="ChEBI" id="CHEBI:29985"/>
    </ligand>
</feature>
<comment type="caution">
    <text evidence="13">The sequence shown here is derived from an EMBL/GenBank/DDBJ whole genome shotgun (WGS) entry which is preliminary data.</text>
</comment>
<feature type="signal peptide" evidence="12">
    <location>
        <begin position="1"/>
        <end position="19"/>
    </location>
</feature>
<dbReference type="OrthoDB" id="5297205at2"/>
<keyword evidence="11" id="KW-0317">Glutathione biosynthesis</keyword>
<dbReference type="PANTHER" id="PTHR43199">
    <property type="entry name" value="GLUTATHIONE HYDROLASE"/>
    <property type="match status" value="1"/>
</dbReference>
<dbReference type="RefSeq" id="WP_086745026.1">
    <property type="nucleotide sequence ID" value="NZ_MWPV01000005.1"/>
</dbReference>
<organism evidence="13 14">
    <name type="scientific">Pseudoalteromonas ulvae</name>
    <dbReference type="NCBI Taxonomy" id="107327"/>
    <lineage>
        <taxon>Bacteria</taxon>
        <taxon>Pseudomonadati</taxon>
        <taxon>Pseudomonadota</taxon>
        <taxon>Gammaproteobacteria</taxon>
        <taxon>Alteromonadales</taxon>
        <taxon>Pseudoalteromonadaceae</taxon>
        <taxon>Pseudoalteromonas</taxon>
    </lineage>
</organism>
<evidence type="ECO:0000256" key="4">
    <source>
        <dbReference type="ARBA" id="ARBA00022679"/>
    </source>
</evidence>
<evidence type="ECO:0000313" key="14">
    <source>
        <dbReference type="Proteomes" id="UP000194841"/>
    </source>
</evidence>
<evidence type="ECO:0000256" key="2">
    <source>
        <dbReference type="ARBA" id="ARBA00001089"/>
    </source>
</evidence>
<comment type="pathway">
    <text evidence="11">Sulfur metabolism; glutathione metabolism.</text>
</comment>
<feature type="active site" description="Nucleophile" evidence="9">
    <location>
        <position position="401"/>
    </location>
</feature>
<dbReference type="Gene3D" id="3.60.20.40">
    <property type="match status" value="1"/>
</dbReference>
<sequence length="584" mass="63056">MLRLTALFITTLMPFIALSAPNLPREDREPEAKTGFEQKTTVSGNKYMVVAANPYAAKAGQAILAKGGSAIDAAVAIQAVLTLVEPQSSGIGGGAFLMHFDKAKNQLITYDGRETAPSAATSSLFLDAKTGQAVPWIKAVVGGRSVGVPGVVAAMNKAHQQHGILSWAELFEPAIQLSQQGFIVSPRLEKLLSKKFNPGVHQIAGTKDYFFPNGEALKAGSLKKNPQLAAFYQRLAKEGAKAFYHGDNAEKIAHTVQNSAIAPGVLTVSDINQYQAKTREAVCAPYHQYKICSMGPPSSGGVAVLQILKLLEHKNIGQYQPNAKEALHYFTQASRLAFADRDVFLADPDFNSIDVTQLLTPEYLNTRSKLIKERDMGLAVAGDPAIKLAKVTDDAYELPSTSHFSIVDAQGNAVSMTTSIEMAFGSTLMVNGYLLNNQLTDFALSPEKNGQPLINRVEPNKRPRSSMSPVIVFNQDGSLRLIIGSPGGSRIINYVAHTMIAVLDWQLPVQEAINLAKITNRNKVTTLEKDTELAELSEWFSEKGHTVRVADLNSGLHAIELIDGQLLGGADPRREGVALSEMSH</sequence>
<feature type="binding site" evidence="10">
    <location>
        <position position="113"/>
    </location>
    <ligand>
        <name>L-glutamate</name>
        <dbReference type="ChEBI" id="CHEBI:29985"/>
    </ligand>
</feature>
<evidence type="ECO:0000256" key="5">
    <source>
        <dbReference type="ARBA" id="ARBA00022801"/>
    </source>
</evidence>
<evidence type="ECO:0000256" key="12">
    <source>
        <dbReference type="SAM" id="SignalP"/>
    </source>
</evidence>
<dbReference type="EC" id="2.3.2.2" evidence="11"/>
<comment type="similarity">
    <text evidence="3 11">Belongs to the gamma-glutamyltransferase family.</text>
</comment>
<dbReference type="Gene3D" id="1.10.246.130">
    <property type="match status" value="1"/>
</dbReference>
<dbReference type="PANTHER" id="PTHR43199:SF1">
    <property type="entry name" value="GLUTATHIONE HYDROLASE PROENZYME"/>
    <property type="match status" value="1"/>
</dbReference>
<gene>
    <name evidence="13" type="ORF">B1199_15480</name>
</gene>
<keyword evidence="6 11" id="KW-0865">Zymogen</keyword>
<comment type="catalytic activity">
    <reaction evidence="8 11">
        <text>an N-terminal (5-L-glutamyl)-[peptide] + an alpha-amino acid = 5-L-glutamyl amino acid + an N-terminal L-alpha-aminoacyl-[peptide]</text>
        <dbReference type="Rhea" id="RHEA:23904"/>
        <dbReference type="Rhea" id="RHEA-COMP:9780"/>
        <dbReference type="Rhea" id="RHEA-COMP:9795"/>
        <dbReference type="ChEBI" id="CHEBI:77644"/>
        <dbReference type="ChEBI" id="CHEBI:78597"/>
        <dbReference type="ChEBI" id="CHEBI:78599"/>
        <dbReference type="ChEBI" id="CHEBI:78608"/>
        <dbReference type="EC" id="2.3.2.2"/>
    </reaction>
</comment>
<reference evidence="13 14" key="1">
    <citation type="submission" date="2017-02" db="EMBL/GenBank/DDBJ databases">
        <title>Pseudoalteromonas ulvae TC14 Genome.</title>
        <authorList>
            <person name="Molmeret M."/>
        </authorList>
    </citation>
    <scope>NUCLEOTIDE SEQUENCE [LARGE SCALE GENOMIC DNA]</scope>
    <source>
        <strain evidence="13">TC14</strain>
    </source>
</reference>
<dbReference type="UniPathway" id="UPA00204"/>
<feature type="binding site" evidence="10">
    <location>
        <position position="441"/>
    </location>
    <ligand>
        <name>L-glutamate</name>
        <dbReference type="ChEBI" id="CHEBI:29985"/>
    </ligand>
</feature>
<comment type="subunit">
    <text evidence="11">This enzyme consists of two polypeptide chains, which are synthesized in precursor form from a single polypeptide.</text>
</comment>
<evidence type="ECO:0000256" key="8">
    <source>
        <dbReference type="ARBA" id="ARBA00047417"/>
    </source>
</evidence>
<dbReference type="AlphaFoldDB" id="A0A244CME8"/>
<proteinExistence type="inferred from homology"/>
<evidence type="ECO:0000313" key="13">
    <source>
        <dbReference type="EMBL" id="OUL56772.1"/>
    </source>
</evidence>
<name>A0A244CME8_PSEDV</name>